<organism evidence="2 3">
    <name type="scientific">Komagataeibacter intermedius AF2</name>
    <dbReference type="NCBI Taxonomy" id="1458464"/>
    <lineage>
        <taxon>Bacteria</taxon>
        <taxon>Pseudomonadati</taxon>
        <taxon>Pseudomonadota</taxon>
        <taxon>Alphaproteobacteria</taxon>
        <taxon>Acetobacterales</taxon>
        <taxon>Acetobacteraceae</taxon>
        <taxon>Komagataeibacter</taxon>
    </lineage>
</organism>
<evidence type="ECO:0000256" key="1">
    <source>
        <dbReference type="SAM" id="Phobius"/>
    </source>
</evidence>
<sequence>MSTIDRVIALISLVFAMIAAIAGGFSAFYAWRAVGEAHIQSMASTKQTAIAQDALFSQTRPWLKILSITDTSISIYSDEIGSVFKFNAHPAYKNLGLGLAEDVQFFAKIYVIGAGPDPRQACKNFAKNFDSDGDLVFPQETSNDGGYITFQSSFEDLRNEAARVLSVQQQRQVYLGVVGCLLYRGSGNGSVLISGFNGTIDLDKDVKSKIEVSDQMYLSPYTALLQAPRNLALSVHVHDMNYWAE</sequence>
<protein>
    <submittedName>
        <fullName evidence="2">Uncharacterized protein</fullName>
    </submittedName>
</protein>
<name>A0A0N0MEC5_9PROT</name>
<dbReference type="RefSeq" id="WP_235721298.1">
    <property type="nucleotide sequence ID" value="NZ_JUFX02000245.1"/>
</dbReference>
<dbReference type="AlphaFoldDB" id="A0A0N0MEC5"/>
<comment type="caution">
    <text evidence="2">The sequence shown here is derived from an EMBL/GenBank/DDBJ whole genome shotgun (WGS) entry which is preliminary data.</text>
</comment>
<accession>A0A0N0MEC5</accession>
<proteinExistence type="predicted"/>
<keyword evidence="1" id="KW-0812">Transmembrane</keyword>
<keyword evidence="1" id="KW-1133">Transmembrane helix</keyword>
<keyword evidence="1" id="KW-0472">Membrane</keyword>
<reference evidence="2 3" key="1">
    <citation type="submission" date="2015-07" db="EMBL/GenBank/DDBJ databases">
        <title>Draft Genome Sequence of Komagataeibacter intermedius Strain AF2, Isolated from Kombucha Tea.</title>
        <authorList>
            <person name="Santos R.A."/>
            <person name="Berretta A.A."/>
            <person name="Barud H.S."/>
            <person name="Ribeiro S.J."/>
            <person name="Gonzalez-Garcia L.N."/>
            <person name="Zucchi T.D."/>
            <person name="Goldman G.H."/>
            <person name="Riano-Pachon D.M."/>
        </authorList>
    </citation>
    <scope>NUCLEOTIDE SEQUENCE [LARGE SCALE GENOMIC DNA]</scope>
    <source>
        <strain evidence="2 3">AF2</strain>
    </source>
</reference>
<dbReference type="Proteomes" id="UP000031553">
    <property type="component" value="Unassembled WGS sequence"/>
</dbReference>
<evidence type="ECO:0000313" key="2">
    <source>
        <dbReference type="EMBL" id="KPH85384.1"/>
    </source>
</evidence>
<feature type="transmembrane region" description="Helical" evidence="1">
    <location>
        <begin position="7"/>
        <end position="31"/>
    </location>
</feature>
<evidence type="ECO:0000313" key="3">
    <source>
        <dbReference type="Proteomes" id="UP000031553"/>
    </source>
</evidence>
<dbReference type="EMBL" id="JUFX02000245">
    <property type="protein sequence ID" value="KPH85384.1"/>
    <property type="molecule type" value="Genomic_DNA"/>
</dbReference>
<gene>
    <name evidence="2" type="ORF">GLUCOINTEAF2_0203439</name>
</gene>